<dbReference type="InterPro" id="IPR037119">
    <property type="entry name" value="Haem_oxidase_HugZ-like_sf"/>
</dbReference>
<dbReference type="Gene3D" id="3.20.180.10">
    <property type="entry name" value="PNP-oxidase-like"/>
    <property type="match status" value="1"/>
</dbReference>
<dbReference type="EMBL" id="LZMF01000092">
    <property type="protein sequence ID" value="OBK86396.1"/>
    <property type="molecule type" value="Genomic_DNA"/>
</dbReference>
<dbReference type="SUPFAM" id="SSF50475">
    <property type="entry name" value="FMN-binding split barrel"/>
    <property type="match status" value="1"/>
</dbReference>
<evidence type="ECO:0000259" key="2">
    <source>
        <dbReference type="Pfam" id="PF10615"/>
    </source>
</evidence>
<organism evidence="3 4">
    <name type="scientific">Mycolicibacter sinensis (strain JDM601)</name>
    <name type="common">Mycobacterium sinense</name>
    <dbReference type="NCBI Taxonomy" id="875328"/>
    <lineage>
        <taxon>Bacteria</taxon>
        <taxon>Bacillati</taxon>
        <taxon>Actinomycetota</taxon>
        <taxon>Actinomycetes</taxon>
        <taxon>Mycobacteriales</taxon>
        <taxon>Mycobacteriaceae</taxon>
        <taxon>Mycolicibacter</taxon>
    </lineage>
</organism>
<evidence type="ECO:0000313" key="3">
    <source>
        <dbReference type="EMBL" id="OBK86396.1"/>
    </source>
</evidence>
<dbReference type="AlphaFoldDB" id="A0A1A3TUT1"/>
<comment type="caution">
    <text evidence="3">The sequence shown here is derived from an EMBL/GenBank/DDBJ whole genome shotgun (WGS) entry which is preliminary data.</text>
</comment>
<evidence type="ECO:0000313" key="4">
    <source>
        <dbReference type="Proteomes" id="UP000093759"/>
    </source>
</evidence>
<dbReference type="InterPro" id="IPR019595">
    <property type="entry name" value="DUF2470"/>
</dbReference>
<dbReference type="Pfam" id="PF10615">
    <property type="entry name" value="DUF2470"/>
    <property type="match status" value="1"/>
</dbReference>
<proteinExistence type="predicted"/>
<feature type="region of interest" description="Disordered" evidence="1">
    <location>
        <begin position="66"/>
        <end position="107"/>
    </location>
</feature>
<protein>
    <submittedName>
        <fullName evidence="3">DUF2470 domain-containing protein</fullName>
    </submittedName>
</protein>
<gene>
    <name evidence="3" type="ORF">A5648_05560</name>
</gene>
<name>A0A1A3TUT1_MYCSD</name>
<dbReference type="RefSeq" id="WP_065025108.1">
    <property type="nucleotide sequence ID" value="NZ_LZMF01000092.1"/>
</dbReference>
<evidence type="ECO:0000256" key="1">
    <source>
        <dbReference type="SAM" id="MobiDB-lite"/>
    </source>
</evidence>
<reference evidence="4" key="1">
    <citation type="submission" date="2016-06" db="EMBL/GenBank/DDBJ databases">
        <authorList>
            <person name="Sutton G."/>
            <person name="Brinkac L."/>
            <person name="Sanka R."/>
            <person name="Adams M."/>
            <person name="Lau E."/>
            <person name="Garcia-Basteiro A."/>
            <person name="Lopez-Varela E."/>
            <person name="Palencia S."/>
        </authorList>
    </citation>
    <scope>NUCLEOTIDE SEQUENCE [LARGE SCALE GENOMIC DNA]</scope>
    <source>
        <strain evidence="4">1274684.2</strain>
    </source>
</reference>
<dbReference type="Proteomes" id="UP000093759">
    <property type="component" value="Unassembled WGS sequence"/>
</dbReference>
<sequence length="302" mass="31865">MATTTTAVTVPTSAERIRSACVRGQALVAIADSTDAAPVNAPVCHLLSDGSVVVAVPVDDPVAEAAGAGGSASLDEGEAKLGPPHQPGGSASLDEGEAKLGPPHQPGVAAMLELTDHAPLRLRERVRALVWIRGRLQAVPEPEIVALLDRIATADPNPALLQVISPRSPAGGRYTLLRLIPDSAVLADATGAEAVAVDELLAARPDPFCAIEAHWLHHLDSAHPELVARLATTKLPPRLRRGRPRPLAVDRYGMWLRVEAADGDHDVRLSFPRPVTDVMGLNRAVRALMGCPFLNGLQPRPR</sequence>
<accession>A0A1A3TUT1</accession>
<feature type="domain" description="DUF2470" evidence="2">
    <location>
        <begin position="213"/>
        <end position="285"/>
    </location>
</feature>